<dbReference type="SMART" id="SM00184">
    <property type="entry name" value="RING"/>
    <property type="match status" value="1"/>
</dbReference>
<dbReference type="AlphaFoldDB" id="A0A830C2Q1"/>
<sequence length="221" mass="25669">MVDEDEINSKFKSKKPTEDGGRVFVFEIRTNFIAVLRTDNEEERVLIDSTTCYRLKDYWMTLSEINNFTRSALAFAKRMAARPENASLSHIPVVVSFEVCTVQKEGELHEDVMDRAICNRRLVPLHLYRCQTITEMPKPMDFYSLMMLPRARVEDTDQELARLMSVCHICSKRPCVGAQITLLRCKHAFHSHCVVRWLEDNNLCPLCDCDVYIRFSNTPQP</sequence>
<keyword evidence="4" id="KW-0833">Ubl conjugation pathway</keyword>
<accession>A0A830C2Q1</accession>
<dbReference type="PANTHER" id="PTHR45931">
    <property type="entry name" value="SI:CH211-59O9.10"/>
    <property type="match status" value="1"/>
</dbReference>
<dbReference type="InterPro" id="IPR024766">
    <property type="entry name" value="Znf_RING_H2"/>
</dbReference>
<keyword evidence="5" id="KW-0862">Zinc</keyword>
<protein>
    <submittedName>
        <fullName evidence="8">E3 ubiquitin-protein ligase rnf126</fullName>
    </submittedName>
</protein>
<evidence type="ECO:0000256" key="1">
    <source>
        <dbReference type="ARBA" id="ARBA00004906"/>
    </source>
</evidence>
<dbReference type="InterPro" id="IPR051834">
    <property type="entry name" value="RING_finger_E3_ligase"/>
</dbReference>
<dbReference type="Proteomes" id="UP000653305">
    <property type="component" value="Unassembled WGS sequence"/>
</dbReference>
<keyword evidence="9" id="KW-1185">Reference proteome</keyword>
<evidence type="ECO:0000313" key="8">
    <source>
        <dbReference type="EMBL" id="GFP93366.1"/>
    </source>
</evidence>
<comment type="pathway">
    <text evidence="1">Protein modification; protein ubiquitination.</text>
</comment>
<gene>
    <name evidence="8" type="ORF">PHJA_001481000</name>
</gene>
<dbReference type="Gene3D" id="3.30.40.10">
    <property type="entry name" value="Zinc/RING finger domain, C3HC4 (zinc finger)"/>
    <property type="match status" value="1"/>
</dbReference>
<dbReference type="GO" id="GO:0061630">
    <property type="term" value="F:ubiquitin protein ligase activity"/>
    <property type="evidence" value="ECO:0007669"/>
    <property type="project" value="TreeGrafter"/>
</dbReference>
<comment type="caution">
    <text evidence="8">The sequence shown here is derived from an EMBL/GenBank/DDBJ whole genome shotgun (WGS) entry which is preliminary data.</text>
</comment>
<dbReference type="EMBL" id="BMAC01000311">
    <property type="protein sequence ID" value="GFP93366.1"/>
    <property type="molecule type" value="Genomic_DNA"/>
</dbReference>
<proteinExistence type="predicted"/>
<dbReference type="GO" id="GO:0008270">
    <property type="term" value="F:zinc ion binding"/>
    <property type="evidence" value="ECO:0007669"/>
    <property type="project" value="UniProtKB-KW"/>
</dbReference>
<keyword evidence="2" id="KW-0479">Metal-binding</keyword>
<name>A0A830C2Q1_9LAMI</name>
<evidence type="ECO:0000256" key="4">
    <source>
        <dbReference type="ARBA" id="ARBA00022786"/>
    </source>
</evidence>
<dbReference type="InterPro" id="IPR001841">
    <property type="entry name" value="Znf_RING"/>
</dbReference>
<reference evidence="8" key="1">
    <citation type="submission" date="2020-07" db="EMBL/GenBank/DDBJ databases">
        <title>Ethylene signaling mediates host invasion by parasitic plants.</title>
        <authorList>
            <person name="Yoshida S."/>
        </authorList>
    </citation>
    <scope>NUCLEOTIDE SEQUENCE</scope>
    <source>
        <strain evidence="8">Okayama</strain>
    </source>
</reference>
<dbReference type="SUPFAM" id="SSF57850">
    <property type="entry name" value="RING/U-box"/>
    <property type="match status" value="1"/>
</dbReference>
<keyword evidence="3 6" id="KW-0863">Zinc-finger</keyword>
<dbReference type="InterPro" id="IPR013083">
    <property type="entry name" value="Znf_RING/FYVE/PHD"/>
</dbReference>
<evidence type="ECO:0000256" key="3">
    <source>
        <dbReference type="ARBA" id="ARBA00022771"/>
    </source>
</evidence>
<dbReference type="Pfam" id="PF12678">
    <property type="entry name" value="zf-rbx1"/>
    <property type="match status" value="1"/>
</dbReference>
<dbReference type="PROSITE" id="PS50089">
    <property type="entry name" value="ZF_RING_2"/>
    <property type="match status" value="1"/>
</dbReference>
<dbReference type="GO" id="GO:0006511">
    <property type="term" value="P:ubiquitin-dependent protein catabolic process"/>
    <property type="evidence" value="ECO:0007669"/>
    <property type="project" value="TreeGrafter"/>
</dbReference>
<dbReference type="GO" id="GO:0005634">
    <property type="term" value="C:nucleus"/>
    <property type="evidence" value="ECO:0007669"/>
    <property type="project" value="TreeGrafter"/>
</dbReference>
<organism evidence="8 9">
    <name type="scientific">Phtheirospermum japonicum</name>
    <dbReference type="NCBI Taxonomy" id="374723"/>
    <lineage>
        <taxon>Eukaryota</taxon>
        <taxon>Viridiplantae</taxon>
        <taxon>Streptophyta</taxon>
        <taxon>Embryophyta</taxon>
        <taxon>Tracheophyta</taxon>
        <taxon>Spermatophyta</taxon>
        <taxon>Magnoliopsida</taxon>
        <taxon>eudicotyledons</taxon>
        <taxon>Gunneridae</taxon>
        <taxon>Pentapetalae</taxon>
        <taxon>asterids</taxon>
        <taxon>lamiids</taxon>
        <taxon>Lamiales</taxon>
        <taxon>Orobanchaceae</taxon>
        <taxon>Orobanchaceae incertae sedis</taxon>
        <taxon>Phtheirospermum</taxon>
    </lineage>
</organism>
<dbReference type="PANTHER" id="PTHR45931:SF16">
    <property type="entry name" value="RING_U-BOX SUPERFAMILY PROTEIN"/>
    <property type="match status" value="1"/>
</dbReference>
<feature type="domain" description="RING-type" evidence="7">
    <location>
        <begin position="167"/>
        <end position="208"/>
    </location>
</feature>
<evidence type="ECO:0000313" key="9">
    <source>
        <dbReference type="Proteomes" id="UP000653305"/>
    </source>
</evidence>
<evidence type="ECO:0000256" key="5">
    <source>
        <dbReference type="ARBA" id="ARBA00022833"/>
    </source>
</evidence>
<evidence type="ECO:0000256" key="2">
    <source>
        <dbReference type="ARBA" id="ARBA00022723"/>
    </source>
</evidence>
<evidence type="ECO:0000256" key="6">
    <source>
        <dbReference type="PROSITE-ProRule" id="PRU00175"/>
    </source>
</evidence>
<dbReference type="OrthoDB" id="8062037at2759"/>
<evidence type="ECO:0000259" key="7">
    <source>
        <dbReference type="PROSITE" id="PS50089"/>
    </source>
</evidence>